<keyword evidence="6 10" id="KW-0648">Protein biosynthesis</keyword>
<dbReference type="InterPro" id="IPR014758">
    <property type="entry name" value="Met-tRNA_synth"/>
</dbReference>
<keyword evidence="3 10" id="KW-0436">Ligase</keyword>
<evidence type="ECO:0000313" key="12">
    <source>
        <dbReference type="EMBL" id="SGZ46959.1"/>
    </source>
</evidence>
<dbReference type="PANTHER" id="PTHR43326">
    <property type="entry name" value="METHIONYL-TRNA SYNTHETASE"/>
    <property type="match status" value="1"/>
</dbReference>
<dbReference type="GO" id="GO:0004825">
    <property type="term" value="F:methionine-tRNA ligase activity"/>
    <property type="evidence" value="ECO:0007669"/>
    <property type="project" value="UniProtKB-EC"/>
</dbReference>
<evidence type="ECO:0000256" key="1">
    <source>
        <dbReference type="ARBA" id="ARBA00005594"/>
    </source>
</evidence>
<dbReference type="NCBIfam" id="TIGR00398">
    <property type="entry name" value="metG"/>
    <property type="match status" value="1"/>
</dbReference>
<evidence type="ECO:0000256" key="10">
    <source>
        <dbReference type="RuleBase" id="RU363039"/>
    </source>
</evidence>
<organism evidence="12 13">
    <name type="scientific">Sungouiella intermedia</name>
    <dbReference type="NCBI Taxonomy" id="45354"/>
    <lineage>
        <taxon>Eukaryota</taxon>
        <taxon>Fungi</taxon>
        <taxon>Dikarya</taxon>
        <taxon>Ascomycota</taxon>
        <taxon>Saccharomycotina</taxon>
        <taxon>Pichiomycetes</taxon>
        <taxon>Metschnikowiaceae</taxon>
        <taxon>Sungouiella</taxon>
    </lineage>
</organism>
<evidence type="ECO:0000256" key="5">
    <source>
        <dbReference type="ARBA" id="ARBA00022840"/>
    </source>
</evidence>
<comment type="similarity">
    <text evidence="1 10">Belongs to the class-I aminoacyl-tRNA synthetase family.</text>
</comment>
<dbReference type="SUPFAM" id="SSF52374">
    <property type="entry name" value="Nucleotidylyl transferase"/>
    <property type="match status" value="1"/>
</dbReference>
<dbReference type="Gene3D" id="2.170.220.10">
    <property type="match status" value="1"/>
</dbReference>
<evidence type="ECO:0000256" key="4">
    <source>
        <dbReference type="ARBA" id="ARBA00022741"/>
    </source>
</evidence>
<evidence type="ECO:0000256" key="3">
    <source>
        <dbReference type="ARBA" id="ARBA00022598"/>
    </source>
</evidence>
<dbReference type="PRINTS" id="PR01041">
    <property type="entry name" value="TRNASYNTHMET"/>
</dbReference>
<protein>
    <recommendedName>
        <fullName evidence="9">Probable methionine--tRNA ligase, mitochondrial</fullName>
        <ecNumber evidence="2">6.1.1.10</ecNumber>
    </recommendedName>
</protein>
<feature type="domain" description="Methionyl/Leucyl tRNA synthetase" evidence="11">
    <location>
        <begin position="18"/>
        <end position="382"/>
    </location>
</feature>
<evidence type="ECO:0000256" key="6">
    <source>
        <dbReference type="ARBA" id="ARBA00022917"/>
    </source>
</evidence>
<dbReference type="OrthoDB" id="24670at2759"/>
<dbReference type="SUPFAM" id="SSF47323">
    <property type="entry name" value="Anticodon-binding domain of a subclass of class I aminoacyl-tRNA synthetases"/>
    <property type="match status" value="1"/>
</dbReference>
<evidence type="ECO:0000313" key="13">
    <source>
        <dbReference type="Proteomes" id="UP000182334"/>
    </source>
</evidence>
<gene>
    <name evidence="12" type="ORF">SAMEA4029010_CIC11G00000001772</name>
</gene>
<dbReference type="GO" id="GO:0005739">
    <property type="term" value="C:mitochondrion"/>
    <property type="evidence" value="ECO:0007669"/>
    <property type="project" value="UniProtKB-ARBA"/>
</dbReference>
<keyword evidence="4 10" id="KW-0547">Nucleotide-binding</keyword>
<evidence type="ECO:0000256" key="8">
    <source>
        <dbReference type="ARBA" id="ARBA00047364"/>
    </source>
</evidence>
<keyword evidence="13" id="KW-1185">Reference proteome</keyword>
<name>A0A1L0B7C5_9ASCO</name>
<dbReference type="InterPro" id="IPR009080">
    <property type="entry name" value="tRNAsynth_Ia_anticodon-bd"/>
</dbReference>
<dbReference type="InterPro" id="IPR014729">
    <property type="entry name" value="Rossmann-like_a/b/a_fold"/>
</dbReference>
<dbReference type="Pfam" id="PF09334">
    <property type="entry name" value="tRNA-synt_1g"/>
    <property type="match status" value="1"/>
</dbReference>
<dbReference type="GO" id="GO:0005524">
    <property type="term" value="F:ATP binding"/>
    <property type="evidence" value="ECO:0007669"/>
    <property type="project" value="UniProtKB-KW"/>
</dbReference>
<proteinExistence type="inferred from homology"/>
<dbReference type="InterPro" id="IPR033911">
    <property type="entry name" value="MetRS_core"/>
</dbReference>
<accession>A0A1L0B7C5</accession>
<keyword evidence="5 10" id="KW-0067">ATP-binding</keyword>
<keyword evidence="7 10" id="KW-0030">Aminoacyl-tRNA synthetase</keyword>
<dbReference type="PANTHER" id="PTHR43326:SF1">
    <property type="entry name" value="METHIONINE--TRNA LIGASE, MITOCHONDRIAL"/>
    <property type="match status" value="1"/>
</dbReference>
<dbReference type="InterPro" id="IPR015413">
    <property type="entry name" value="Methionyl/Leucyl_tRNA_Synth"/>
</dbReference>
<evidence type="ECO:0000256" key="9">
    <source>
        <dbReference type="ARBA" id="ARBA00068817"/>
    </source>
</evidence>
<evidence type="ECO:0000259" key="11">
    <source>
        <dbReference type="Pfam" id="PF09334"/>
    </source>
</evidence>
<dbReference type="InterPro" id="IPR023457">
    <property type="entry name" value="Met-tRNA_synth_2"/>
</dbReference>
<sequence length="555" mass="63335">MKPPVLLAFKRCLSQKPFYVTTPIFYVNAKPHLGHLYSMLLADTRNRWELLKPGAKTFFLTGTDEHGLKIQTVAEKEGIEPKVLVDRVSQNFVELATKFNVRYDRFMRTTDEDHLRAVKHFWNVAMEKGLLYKGAHRGWYSVSDEAFYPETQIQDVLDPKTGKSKKVSIETNNEVVYHEEENYFFKLSVFQDKLIEFLEANPQFVIPSKKHSEVMAELRLEPLSDLSVSRPSSRLKWGIEVPNDDSQKIYVWFDALINYITAGGYPHKSTEDMIWPATHVVGKDIMRFHCIYWPIFLMACDLELPTQVIVHSHWLSEGVKMSKSLGNVVDPMNLADVYDVEPLRFYLMEQSNLGVDCKFSEGALQNHRSVVINKWANLISRIGGDKFNVAQSVQDFHQGKFAQFDHDYPVEEAEIRDKLVASVNSLHADMNAQMVEFGHMKALQRWWETVELANVFFQESQPWAYKKKIDAAGPNEAEVLALKRSYIIFLTAEASRIASTCLLPFMPNTAGAFLDRLGVGAEFRNSGCASVGAVQNYGEGTNSGKPKPLMRKLDL</sequence>
<dbReference type="Gene3D" id="3.40.50.620">
    <property type="entry name" value="HUPs"/>
    <property type="match status" value="1"/>
</dbReference>
<dbReference type="GO" id="GO:0006431">
    <property type="term" value="P:methionyl-tRNA aminoacylation"/>
    <property type="evidence" value="ECO:0007669"/>
    <property type="project" value="InterPro"/>
</dbReference>
<dbReference type="CDD" id="cd00814">
    <property type="entry name" value="MetRS_core"/>
    <property type="match status" value="1"/>
</dbReference>
<dbReference type="Proteomes" id="UP000182334">
    <property type="component" value="Chromosome I"/>
</dbReference>
<dbReference type="FunFam" id="2.170.220.10:FF:000001">
    <property type="entry name" value="methionine--tRNA ligase, mitochondrial"/>
    <property type="match status" value="1"/>
</dbReference>
<dbReference type="STRING" id="45354.A0A1L0B7C5"/>
<comment type="catalytic activity">
    <reaction evidence="8">
        <text>tRNA(Met) + L-methionine + ATP = L-methionyl-tRNA(Met) + AMP + diphosphate</text>
        <dbReference type="Rhea" id="RHEA:13481"/>
        <dbReference type="Rhea" id="RHEA-COMP:9667"/>
        <dbReference type="Rhea" id="RHEA-COMP:9698"/>
        <dbReference type="ChEBI" id="CHEBI:30616"/>
        <dbReference type="ChEBI" id="CHEBI:33019"/>
        <dbReference type="ChEBI" id="CHEBI:57844"/>
        <dbReference type="ChEBI" id="CHEBI:78442"/>
        <dbReference type="ChEBI" id="CHEBI:78530"/>
        <dbReference type="ChEBI" id="CHEBI:456215"/>
        <dbReference type="EC" id="6.1.1.10"/>
    </reaction>
</comment>
<dbReference type="EMBL" id="LT635756">
    <property type="protein sequence ID" value="SGZ46959.1"/>
    <property type="molecule type" value="Genomic_DNA"/>
</dbReference>
<evidence type="ECO:0000256" key="7">
    <source>
        <dbReference type="ARBA" id="ARBA00023146"/>
    </source>
</evidence>
<dbReference type="EC" id="6.1.1.10" evidence="2"/>
<dbReference type="AlphaFoldDB" id="A0A1L0B7C5"/>
<evidence type="ECO:0000256" key="2">
    <source>
        <dbReference type="ARBA" id="ARBA00012838"/>
    </source>
</evidence>
<dbReference type="Gene3D" id="1.10.730.10">
    <property type="entry name" value="Isoleucyl-tRNA Synthetase, Domain 1"/>
    <property type="match status" value="1"/>
</dbReference>
<reference evidence="12 13" key="1">
    <citation type="submission" date="2016-10" db="EMBL/GenBank/DDBJ databases">
        <authorList>
            <person name="de Groot N.N."/>
        </authorList>
    </citation>
    <scope>NUCLEOTIDE SEQUENCE [LARGE SCALE GENOMIC DNA]</scope>
    <source>
        <strain evidence="12 13">CBS 141442</strain>
    </source>
</reference>